<dbReference type="Proteomes" id="UP000265520">
    <property type="component" value="Unassembled WGS sequence"/>
</dbReference>
<feature type="compositionally biased region" description="Basic and acidic residues" evidence="1">
    <location>
        <begin position="23"/>
        <end position="44"/>
    </location>
</feature>
<feature type="region of interest" description="Disordered" evidence="1">
    <location>
        <begin position="23"/>
        <end position="65"/>
    </location>
</feature>
<dbReference type="Pfam" id="PF13976">
    <property type="entry name" value="gag_pre-integrs"/>
    <property type="match status" value="1"/>
</dbReference>
<accession>A0A392N715</accession>
<reference evidence="4 5" key="1">
    <citation type="journal article" date="2018" name="Front. Plant Sci.">
        <title>Red Clover (Trifolium pratense) and Zigzag Clover (T. medium) - A Picture of Genomic Similarities and Differences.</title>
        <authorList>
            <person name="Dluhosova J."/>
            <person name="Istvanek J."/>
            <person name="Nedelnik J."/>
            <person name="Repkova J."/>
        </authorList>
    </citation>
    <scope>NUCLEOTIDE SEQUENCE [LARGE SCALE GENOMIC DNA]</scope>
    <source>
        <strain evidence="5">cv. 10/8</strain>
        <tissue evidence="4">Leaf</tissue>
    </source>
</reference>
<evidence type="ECO:0000313" key="4">
    <source>
        <dbReference type="EMBL" id="MCH95382.1"/>
    </source>
</evidence>
<organism evidence="4 5">
    <name type="scientific">Trifolium medium</name>
    <dbReference type="NCBI Taxonomy" id="97028"/>
    <lineage>
        <taxon>Eukaryota</taxon>
        <taxon>Viridiplantae</taxon>
        <taxon>Streptophyta</taxon>
        <taxon>Embryophyta</taxon>
        <taxon>Tracheophyta</taxon>
        <taxon>Spermatophyta</taxon>
        <taxon>Magnoliopsida</taxon>
        <taxon>eudicotyledons</taxon>
        <taxon>Gunneridae</taxon>
        <taxon>Pentapetalae</taxon>
        <taxon>rosids</taxon>
        <taxon>fabids</taxon>
        <taxon>Fabales</taxon>
        <taxon>Fabaceae</taxon>
        <taxon>Papilionoideae</taxon>
        <taxon>50 kb inversion clade</taxon>
        <taxon>NPAAA clade</taxon>
        <taxon>Hologalegina</taxon>
        <taxon>IRL clade</taxon>
        <taxon>Trifolieae</taxon>
        <taxon>Trifolium</taxon>
    </lineage>
</organism>
<name>A0A392N715_9FABA</name>
<evidence type="ECO:0000259" key="3">
    <source>
        <dbReference type="Pfam" id="PF22936"/>
    </source>
</evidence>
<evidence type="ECO:0000256" key="1">
    <source>
        <dbReference type="SAM" id="MobiDB-lite"/>
    </source>
</evidence>
<evidence type="ECO:0000259" key="2">
    <source>
        <dbReference type="Pfam" id="PF13976"/>
    </source>
</evidence>
<dbReference type="Pfam" id="PF22936">
    <property type="entry name" value="Pol_BBD"/>
    <property type="match status" value="1"/>
</dbReference>
<dbReference type="EMBL" id="LXQA010029695">
    <property type="protein sequence ID" value="MCH95382.1"/>
    <property type="molecule type" value="Genomic_DNA"/>
</dbReference>
<proteinExistence type="predicted"/>
<feature type="domain" description="GAG-pre-integrase" evidence="2">
    <location>
        <begin position="192"/>
        <end position="246"/>
    </location>
</feature>
<feature type="non-terminal residue" evidence="4">
    <location>
        <position position="282"/>
    </location>
</feature>
<dbReference type="InterPro" id="IPR025724">
    <property type="entry name" value="GAG-pre-integrase_dom"/>
</dbReference>
<feature type="domain" description="Retrovirus-related Pol polyprotein from transposon TNT 1-94-like beta-barrel" evidence="3">
    <location>
        <begin position="122"/>
        <end position="186"/>
    </location>
</feature>
<protein>
    <submittedName>
        <fullName evidence="4">Copia-type polyprotein</fullName>
    </submittedName>
</protein>
<sequence>MGEGETVNEYFARTLAIANHVTTHGERMEQQRRKGQKYHSEEQALKVSNAGRGRGKGASQGRGRGRQNKDLVECYKYHKLRHYRSECSDWEGNANYAELKDEEEMLLMAHSNLNKEHKEEAWYLDSGCNNQMVGTKDWLFEFDESFKESVKLGNVSKMTVMGKGNVKLSIGGRIHVITDMCYLPGLVIIPRCLQVKTVEESNLWHNMYVHISIKGLKVLNKKHMVKRLPELKEIEDKCTDCLSGKQHMKSIPKQANWRVSQKLELVHSNIYGPINPQSNGGN</sequence>
<comment type="caution">
    <text evidence="4">The sequence shown here is derived from an EMBL/GenBank/DDBJ whole genome shotgun (WGS) entry which is preliminary data.</text>
</comment>
<evidence type="ECO:0000313" key="5">
    <source>
        <dbReference type="Proteomes" id="UP000265520"/>
    </source>
</evidence>
<keyword evidence="5" id="KW-1185">Reference proteome</keyword>
<dbReference type="AlphaFoldDB" id="A0A392N715"/>
<dbReference type="InterPro" id="IPR054722">
    <property type="entry name" value="PolX-like_BBD"/>
</dbReference>